<accession>A0A914WJD0</accession>
<evidence type="ECO:0000256" key="1">
    <source>
        <dbReference type="ARBA" id="ARBA00022490"/>
    </source>
</evidence>
<dbReference type="GO" id="GO:0016783">
    <property type="term" value="F:sulfurtransferase activity"/>
    <property type="evidence" value="ECO:0007669"/>
    <property type="project" value="TreeGrafter"/>
</dbReference>
<proteinExistence type="inferred from homology"/>
<dbReference type="AlphaFoldDB" id="A0A914WJD0"/>
<dbReference type="PANTHER" id="PTHR20882:SF14">
    <property type="entry name" value="CYTOPLASMIC TRNA 2-THIOLATION PROTEIN 2"/>
    <property type="match status" value="1"/>
</dbReference>
<reference evidence="5" key="1">
    <citation type="submission" date="2022-11" db="UniProtKB">
        <authorList>
            <consortium name="WormBaseParasite"/>
        </authorList>
    </citation>
    <scope>IDENTIFICATION</scope>
</reference>
<dbReference type="HAMAP" id="MF_03054">
    <property type="entry name" value="CTU2"/>
    <property type="match status" value="1"/>
</dbReference>
<dbReference type="Gene3D" id="3.40.50.620">
    <property type="entry name" value="HUPs"/>
    <property type="match status" value="1"/>
</dbReference>
<dbReference type="GO" id="GO:0000049">
    <property type="term" value="F:tRNA binding"/>
    <property type="evidence" value="ECO:0007669"/>
    <property type="project" value="InterPro"/>
</dbReference>
<dbReference type="InterPro" id="IPR019407">
    <property type="entry name" value="CTU2"/>
</dbReference>
<dbReference type="WBParaSite" id="PSAMB.scaffold41size102001.g1072.t1">
    <property type="protein sequence ID" value="PSAMB.scaffold41size102001.g1072.t1"/>
    <property type="gene ID" value="PSAMB.scaffold41size102001.g1072"/>
</dbReference>
<comment type="subcellular location">
    <subcellularLocation>
        <location evidence="3">Cytoplasm</location>
    </subcellularLocation>
</comment>
<dbReference type="GO" id="GO:0005829">
    <property type="term" value="C:cytosol"/>
    <property type="evidence" value="ECO:0007669"/>
    <property type="project" value="TreeGrafter"/>
</dbReference>
<evidence type="ECO:0000313" key="4">
    <source>
        <dbReference type="Proteomes" id="UP000887566"/>
    </source>
</evidence>
<comment type="pathway">
    <text evidence="3">tRNA modification; 5-methoxycarbonylmethyl-2-thiouridine-tRNA biosynthesis.</text>
</comment>
<organism evidence="4 5">
    <name type="scientific">Plectus sambesii</name>
    <dbReference type="NCBI Taxonomy" id="2011161"/>
    <lineage>
        <taxon>Eukaryota</taxon>
        <taxon>Metazoa</taxon>
        <taxon>Ecdysozoa</taxon>
        <taxon>Nematoda</taxon>
        <taxon>Chromadorea</taxon>
        <taxon>Plectida</taxon>
        <taxon>Plectina</taxon>
        <taxon>Plectoidea</taxon>
        <taxon>Plectidae</taxon>
        <taxon>Plectus</taxon>
    </lineage>
</organism>
<dbReference type="Proteomes" id="UP000887566">
    <property type="component" value="Unplaced"/>
</dbReference>
<dbReference type="GO" id="GO:0032447">
    <property type="term" value="P:protein urmylation"/>
    <property type="evidence" value="ECO:0007669"/>
    <property type="project" value="UniProtKB-UniRule"/>
</dbReference>
<evidence type="ECO:0000313" key="5">
    <source>
        <dbReference type="WBParaSite" id="PSAMB.scaffold41size102001.g1072.t1"/>
    </source>
</evidence>
<comment type="similarity">
    <text evidence="3">Belongs to the CTU2/NCS2 family.</text>
</comment>
<comment type="function">
    <text evidence="3">Plays a central role in 2-thiolation of mcm(5)S(2)U at tRNA wobble positions of tRNA(Lys), tRNA(Glu) and tRNA(Gln). May act by forming a heterodimer with NCS6/CTU1 that ligates sulfur from thiocarboxylated URM1 onto the uridine of tRNAs at wobble position.</text>
</comment>
<keyword evidence="2 3" id="KW-0819">tRNA processing</keyword>
<evidence type="ECO:0000256" key="2">
    <source>
        <dbReference type="ARBA" id="ARBA00022694"/>
    </source>
</evidence>
<dbReference type="GO" id="GO:0016779">
    <property type="term" value="F:nucleotidyltransferase activity"/>
    <property type="evidence" value="ECO:0007669"/>
    <property type="project" value="UniProtKB-UniRule"/>
</dbReference>
<dbReference type="Pfam" id="PF10288">
    <property type="entry name" value="CTU2"/>
    <property type="match status" value="1"/>
</dbReference>
<evidence type="ECO:0000256" key="3">
    <source>
        <dbReference type="HAMAP-Rule" id="MF_03054"/>
    </source>
</evidence>
<keyword evidence="4" id="KW-1185">Reference proteome</keyword>
<dbReference type="InterPro" id="IPR014729">
    <property type="entry name" value="Rossmann-like_a/b/a_fold"/>
</dbReference>
<dbReference type="PANTHER" id="PTHR20882">
    <property type="entry name" value="CYTOPLASMIC TRNA 2-THIOLATION PROTEIN 2"/>
    <property type="match status" value="1"/>
</dbReference>
<name>A0A914WJD0_9BILA</name>
<protein>
    <recommendedName>
        <fullName evidence="3">Cytoplasmic tRNA 2-thiolation protein 2</fullName>
    </recommendedName>
</protein>
<dbReference type="GO" id="GO:0002143">
    <property type="term" value="P:tRNA wobble position uridine thiolation"/>
    <property type="evidence" value="ECO:0007669"/>
    <property type="project" value="TreeGrafter"/>
</dbReference>
<keyword evidence="1 3" id="KW-0963">Cytoplasm</keyword>
<sequence>MSVGVVEMDRLSLTPKTEGGTATNRRCVKCPEAGILSGLDPKKAVYCRPCFMQMVMHKFRSSIGRQRLFKDGESRKTVVIFDGTPAAAFLLGMIRSGLAADAHHRLQLDPVVVAVVTKLDRQEIDAVIKRIDTIKSYLQCDWHIVHLAAVLSDNLQDLSSSSSEICPGVDQLDRLIELFSSIRSESGRSEMKVRLRTALLYRMTETMGVSKMMTSDTADRLAKLSLSSLALGRGAQMSEDTAVVDKRHPKVAVIRPLKELSDKEVGIFNRFEQLDELTVIVGDPDRASPAVQTITDSFVTHLQAGFHSTLTTVLSSASKVKTATTSRIRCAFCFSSSDDRFCLACRGILDEVGEPSLLPSSLQ</sequence>